<name>A0A927Q2Y1_9ACTN</name>
<reference evidence="4" key="1">
    <citation type="submission" date="2020-09" db="EMBL/GenBank/DDBJ databases">
        <title>Nocardioides sp. strain MJB4 16S ribosomal RNA gene Genome sequencing and assembly.</title>
        <authorList>
            <person name="Kim I."/>
        </authorList>
    </citation>
    <scope>NUCLEOTIDE SEQUENCE</scope>
    <source>
        <strain evidence="4">MJB4</strain>
    </source>
</reference>
<organism evidence="4 5">
    <name type="scientific">Nocardioides donggukensis</name>
    <dbReference type="NCBI Taxonomy" id="2774019"/>
    <lineage>
        <taxon>Bacteria</taxon>
        <taxon>Bacillati</taxon>
        <taxon>Actinomycetota</taxon>
        <taxon>Actinomycetes</taxon>
        <taxon>Propionibacteriales</taxon>
        <taxon>Nocardioidaceae</taxon>
        <taxon>Nocardioides</taxon>
    </lineage>
</organism>
<dbReference type="InterPro" id="IPR043426">
    <property type="entry name" value="MltB-like"/>
</dbReference>
<sequence length="410" mass="42586">MSQRFGPVKKAVTLVPLALLSTAWTASLAGVGGATLASASDGSTTLPDGTTVPTEAIEDPASYTRPGSIGLGVPKGSAEQIVSSASTNGIPSAALAAYQRAETVINAADPACNLSWQLVAAIGRVESDHGRYGGNSLGTDGVSRPGIYGIPLNGKNNTQAIRDTDAGQYDSDAKWDRAVGPMQFIPSTWSVVGVDADGDSQRNPQDIDDAALGTAVYLCSGDDDLATDAGRREAVFRYNHSDRYVDLVLSIMDAYMSGDFTQVPNSTTSAVTFTPDYDFRRPVLQPASKPGQGTATRGPQTSSGGSGSGQPAESTQEQPTETTPPPAVADNDDPVEKVKEPVKETVKNPTKPVVDLVTLAEAKVLCRDELASKTVLVTDLLVNQCANRLEGTKQSEAQSAVSGIVASLLG</sequence>
<dbReference type="AlphaFoldDB" id="A0A927Q2Y1"/>
<comment type="caution">
    <text evidence="4">The sequence shown here is derived from an EMBL/GenBank/DDBJ whole genome shotgun (WGS) entry which is preliminary data.</text>
</comment>
<evidence type="ECO:0000259" key="3">
    <source>
        <dbReference type="Pfam" id="PF13406"/>
    </source>
</evidence>
<keyword evidence="5" id="KW-1185">Reference proteome</keyword>
<dbReference type="InterPro" id="IPR023346">
    <property type="entry name" value="Lysozyme-like_dom_sf"/>
</dbReference>
<evidence type="ECO:0000256" key="1">
    <source>
        <dbReference type="SAM" id="MobiDB-lite"/>
    </source>
</evidence>
<dbReference type="RefSeq" id="WP_192144163.1">
    <property type="nucleotide sequence ID" value="NZ_JACYXZ010000004.1"/>
</dbReference>
<keyword evidence="2" id="KW-0732">Signal</keyword>
<feature type="compositionally biased region" description="Low complexity" evidence="1">
    <location>
        <begin position="309"/>
        <end position="321"/>
    </location>
</feature>
<feature type="signal peptide" evidence="2">
    <location>
        <begin position="1"/>
        <end position="29"/>
    </location>
</feature>
<feature type="region of interest" description="Disordered" evidence="1">
    <location>
        <begin position="281"/>
        <end position="334"/>
    </location>
</feature>
<feature type="region of interest" description="Disordered" evidence="1">
    <location>
        <begin position="37"/>
        <end position="70"/>
    </location>
</feature>
<evidence type="ECO:0000256" key="2">
    <source>
        <dbReference type="SAM" id="SignalP"/>
    </source>
</evidence>
<feature type="compositionally biased region" description="Polar residues" evidence="1">
    <location>
        <begin position="291"/>
        <end position="301"/>
    </location>
</feature>
<dbReference type="Proteomes" id="UP000616839">
    <property type="component" value="Unassembled WGS sequence"/>
</dbReference>
<dbReference type="InterPro" id="IPR031304">
    <property type="entry name" value="SLT_2"/>
</dbReference>
<evidence type="ECO:0000313" key="4">
    <source>
        <dbReference type="EMBL" id="MBD8870824.1"/>
    </source>
</evidence>
<dbReference type="SUPFAM" id="SSF53955">
    <property type="entry name" value="Lysozyme-like"/>
    <property type="match status" value="1"/>
</dbReference>
<feature type="domain" description="Transglycosylase SLT" evidence="3">
    <location>
        <begin position="93"/>
        <end position="218"/>
    </location>
</feature>
<dbReference type="GO" id="GO:0008933">
    <property type="term" value="F:peptidoglycan lytic transglycosylase activity"/>
    <property type="evidence" value="ECO:0007669"/>
    <property type="project" value="TreeGrafter"/>
</dbReference>
<feature type="compositionally biased region" description="Polar residues" evidence="1">
    <location>
        <begin position="37"/>
        <end position="53"/>
    </location>
</feature>
<gene>
    <name evidence="4" type="ORF">IE331_14440</name>
</gene>
<proteinExistence type="predicted"/>
<evidence type="ECO:0000313" key="5">
    <source>
        <dbReference type="Proteomes" id="UP000616839"/>
    </source>
</evidence>
<dbReference type="EMBL" id="JACYXZ010000004">
    <property type="protein sequence ID" value="MBD8870824.1"/>
    <property type="molecule type" value="Genomic_DNA"/>
</dbReference>
<dbReference type="PANTHER" id="PTHR30163:SF8">
    <property type="entry name" value="LYTIC MUREIN TRANSGLYCOSYLASE"/>
    <property type="match status" value="1"/>
</dbReference>
<dbReference type="Gene3D" id="1.10.530.10">
    <property type="match status" value="1"/>
</dbReference>
<dbReference type="CDD" id="cd13399">
    <property type="entry name" value="Slt35-like"/>
    <property type="match status" value="1"/>
</dbReference>
<accession>A0A927Q2Y1</accession>
<dbReference type="GO" id="GO:0009253">
    <property type="term" value="P:peptidoglycan catabolic process"/>
    <property type="evidence" value="ECO:0007669"/>
    <property type="project" value="TreeGrafter"/>
</dbReference>
<dbReference type="Pfam" id="PF13406">
    <property type="entry name" value="SLT_2"/>
    <property type="match status" value="1"/>
</dbReference>
<dbReference type="PANTHER" id="PTHR30163">
    <property type="entry name" value="MEMBRANE-BOUND LYTIC MUREIN TRANSGLYCOSYLASE B"/>
    <property type="match status" value="1"/>
</dbReference>
<feature type="chain" id="PRO_5039585867" evidence="2">
    <location>
        <begin position="30"/>
        <end position="410"/>
    </location>
</feature>
<protein>
    <submittedName>
        <fullName evidence="4">Lytic transglycosylase domain-containing protein</fullName>
    </submittedName>
</protein>